<evidence type="ECO:0000313" key="2">
    <source>
        <dbReference type="EMBL" id="SEO67453.1"/>
    </source>
</evidence>
<dbReference type="AlphaFoldDB" id="A0A1H8RNA4"/>
<accession>A0A1H8RNA4</accession>
<proteinExistence type="predicted"/>
<name>A0A1H8RNA4_9BACL</name>
<gene>
    <name evidence="2" type="ORF">SAMN04487895_1105</name>
</gene>
<evidence type="ECO:0000313" key="3">
    <source>
        <dbReference type="Proteomes" id="UP000198809"/>
    </source>
</evidence>
<dbReference type="EMBL" id="FODH01000010">
    <property type="protein sequence ID" value="SEO67453.1"/>
    <property type="molecule type" value="Genomic_DNA"/>
</dbReference>
<protein>
    <submittedName>
        <fullName evidence="2">HEAT repeat-containing protein</fullName>
    </submittedName>
</protein>
<dbReference type="STRING" id="1333845.SAMN04487895_1105"/>
<feature type="region of interest" description="Disordered" evidence="1">
    <location>
        <begin position="1"/>
        <end position="23"/>
    </location>
</feature>
<dbReference type="InterPro" id="IPR016024">
    <property type="entry name" value="ARM-type_fold"/>
</dbReference>
<evidence type="ECO:0000256" key="1">
    <source>
        <dbReference type="SAM" id="MobiDB-lite"/>
    </source>
</evidence>
<dbReference type="SUPFAM" id="SSF48371">
    <property type="entry name" value="ARM repeat"/>
    <property type="match status" value="1"/>
</dbReference>
<sequence length="155" mass="17983">MNNEDKNVEEIDAEETNNGLPENYAELKKAAGRSADWRARLEAVEEMGKYPHRQVIDILTRLAESDPVYTVQEAAYRKLEAFGETVAAPSKDKPELFKGVSKILLRVKKSLPREHTYEEFKEKLKKMRIDVYDAYEGEKGEGFDKWLERKWSSVK</sequence>
<dbReference type="Proteomes" id="UP000198809">
    <property type="component" value="Unassembled WGS sequence"/>
</dbReference>
<dbReference type="InterPro" id="IPR011989">
    <property type="entry name" value="ARM-like"/>
</dbReference>
<dbReference type="Pfam" id="PF13646">
    <property type="entry name" value="HEAT_2"/>
    <property type="match status" value="1"/>
</dbReference>
<organism evidence="2 3">
    <name type="scientific">Paenibacillus sophorae</name>
    <dbReference type="NCBI Taxonomy" id="1333845"/>
    <lineage>
        <taxon>Bacteria</taxon>
        <taxon>Bacillati</taxon>
        <taxon>Bacillota</taxon>
        <taxon>Bacilli</taxon>
        <taxon>Bacillales</taxon>
        <taxon>Paenibacillaceae</taxon>
        <taxon>Paenibacillus</taxon>
    </lineage>
</organism>
<reference evidence="2 3" key="1">
    <citation type="submission" date="2016-10" db="EMBL/GenBank/DDBJ databases">
        <authorList>
            <person name="de Groot N.N."/>
        </authorList>
    </citation>
    <scope>NUCLEOTIDE SEQUENCE [LARGE SCALE GENOMIC DNA]</scope>
    <source>
        <strain evidence="2 3">CGMCC 1.10238</strain>
    </source>
</reference>
<dbReference type="Gene3D" id="1.25.10.10">
    <property type="entry name" value="Leucine-rich Repeat Variant"/>
    <property type="match status" value="1"/>
</dbReference>